<keyword evidence="8" id="KW-0406">Ion transport</keyword>
<reference evidence="13 14" key="1">
    <citation type="submission" date="2018-12" db="EMBL/GenBank/DDBJ databases">
        <title>Draft Genome Sequence of Chryseobacterium arthrosphaerae strain ED882-96 Isolated from the Blood of a Patient with Liver Cirrhosis in Taiwan.</title>
        <authorList>
            <person name="Lin J.-N."/>
            <person name="Lai C.-H."/>
            <person name="Yang C.-H."/>
            <person name="Huang Y.-H."/>
        </authorList>
    </citation>
    <scope>NUCLEOTIDE SEQUENCE [LARGE SCALE GENOMIC DNA]</scope>
    <source>
        <strain evidence="13 14">ED882-96</strain>
    </source>
</reference>
<dbReference type="Proteomes" id="UP000276953">
    <property type="component" value="Unassembled WGS sequence"/>
</dbReference>
<evidence type="ECO:0000256" key="4">
    <source>
        <dbReference type="ARBA" id="ARBA00022496"/>
    </source>
</evidence>
<evidence type="ECO:0000259" key="12">
    <source>
        <dbReference type="Pfam" id="PF00593"/>
    </source>
</evidence>
<evidence type="ECO:0000256" key="7">
    <source>
        <dbReference type="ARBA" id="ARBA00023004"/>
    </source>
</evidence>
<name>A0A432E1Y8_9FLAO</name>
<dbReference type="GO" id="GO:0009279">
    <property type="term" value="C:cell outer membrane"/>
    <property type="evidence" value="ECO:0007669"/>
    <property type="project" value="UniProtKB-SubCell"/>
</dbReference>
<keyword evidence="3" id="KW-1134">Transmembrane beta strand</keyword>
<evidence type="ECO:0000256" key="3">
    <source>
        <dbReference type="ARBA" id="ARBA00022452"/>
    </source>
</evidence>
<keyword evidence="4" id="KW-0410">Iron transport</keyword>
<sequence length="130" mass="14932">MRSSEFLNVGQRLFSKSRIGLCSNENLSVFATYTNSFASNAGYTSDQFNTVNTNQSIPQIQNQLSTLSRQSIKPSTVDQYEIGVKKNFWNNALAVNLTAYQIMYNNYYQTYWFIPTSTPTLPCKFNRYQS</sequence>
<comment type="subcellular location">
    <subcellularLocation>
        <location evidence="1">Cell outer membrane</location>
        <topology evidence="1">Multi-pass membrane protein</topology>
    </subcellularLocation>
</comment>
<evidence type="ECO:0000256" key="10">
    <source>
        <dbReference type="ARBA" id="ARBA00023136"/>
    </source>
</evidence>
<dbReference type="Gene3D" id="2.40.170.20">
    <property type="entry name" value="TonB-dependent receptor, beta-barrel domain"/>
    <property type="match status" value="1"/>
</dbReference>
<dbReference type="PANTHER" id="PTHR32552">
    <property type="entry name" value="FERRICHROME IRON RECEPTOR-RELATED"/>
    <property type="match status" value="1"/>
</dbReference>
<evidence type="ECO:0000256" key="8">
    <source>
        <dbReference type="ARBA" id="ARBA00023065"/>
    </source>
</evidence>
<keyword evidence="2" id="KW-0813">Transport</keyword>
<dbReference type="InterPro" id="IPR039426">
    <property type="entry name" value="TonB-dep_rcpt-like"/>
</dbReference>
<dbReference type="EMBL" id="RYFC01000001">
    <property type="protein sequence ID" value="RTZ50468.1"/>
    <property type="molecule type" value="Genomic_DNA"/>
</dbReference>
<dbReference type="InterPro" id="IPR036942">
    <property type="entry name" value="Beta-barrel_TonB_sf"/>
</dbReference>
<evidence type="ECO:0000256" key="6">
    <source>
        <dbReference type="ARBA" id="ARBA00022729"/>
    </source>
</evidence>
<keyword evidence="11" id="KW-0998">Cell outer membrane</keyword>
<accession>A0A432E1Y8</accession>
<gene>
    <name evidence="13" type="ORF">EJ377_06505</name>
</gene>
<evidence type="ECO:0000256" key="11">
    <source>
        <dbReference type="ARBA" id="ARBA00023237"/>
    </source>
</evidence>
<keyword evidence="5" id="KW-0812">Transmembrane</keyword>
<keyword evidence="13" id="KW-0675">Receptor</keyword>
<evidence type="ECO:0000256" key="5">
    <source>
        <dbReference type="ARBA" id="ARBA00022692"/>
    </source>
</evidence>
<evidence type="ECO:0000256" key="9">
    <source>
        <dbReference type="ARBA" id="ARBA00023077"/>
    </source>
</evidence>
<evidence type="ECO:0000256" key="1">
    <source>
        <dbReference type="ARBA" id="ARBA00004571"/>
    </source>
</evidence>
<dbReference type="GO" id="GO:0015344">
    <property type="term" value="F:siderophore uptake transmembrane transporter activity"/>
    <property type="evidence" value="ECO:0007669"/>
    <property type="project" value="TreeGrafter"/>
</dbReference>
<dbReference type="PANTHER" id="PTHR32552:SF68">
    <property type="entry name" value="FERRICHROME OUTER MEMBRANE TRANSPORTER_PHAGE RECEPTOR"/>
    <property type="match status" value="1"/>
</dbReference>
<dbReference type="AlphaFoldDB" id="A0A432E1Y8"/>
<protein>
    <submittedName>
        <fullName evidence="13">TonB-dependent receptor</fullName>
    </submittedName>
</protein>
<organism evidence="13 14">
    <name type="scientific">Chryseobacterium arthrosphaerae</name>
    <dbReference type="NCBI Taxonomy" id="651561"/>
    <lineage>
        <taxon>Bacteria</taxon>
        <taxon>Pseudomonadati</taxon>
        <taxon>Bacteroidota</taxon>
        <taxon>Flavobacteriia</taxon>
        <taxon>Flavobacteriales</taxon>
        <taxon>Weeksellaceae</taxon>
        <taxon>Chryseobacterium group</taxon>
        <taxon>Chryseobacterium</taxon>
    </lineage>
</organism>
<evidence type="ECO:0000313" key="14">
    <source>
        <dbReference type="Proteomes" id="UP000276953"/>
    </source>
</evidence>
<keyword evidence="7" id="KW-0408">Iron</keyword>
<dbReference type="Pfam" id="PF00593">
    <property type="entry name" value="TonB_dep_Rec_b-barrel"/>
    <property type="match status" value="1"/>
</dbReference>
<dbReference type="SUPFAM" id="SSF56935">
    <property type="entry name" value="Porins"/>
    <property type="match status" value="1"/>
</dbReference>
<evidence type="ECO:0000313" key="13">
    <source>
        <dbReference type="EMBL" id="RTZ50468.1"/>
    </source>
</evidence>
<keyword evidence="9" id="KW-0798">TonB box</keyword>
<keyword evidence="6" id="KW-0732">Signal</keyword>
<dbReference type="InterPro" id="IPR000531">
    <property type="entry name" value="Beta-barrel_TonB"/>
</dbReference>
<comment type="caution">
    <text evidence="13">The sequence shown here is derived from an EMBL/GenBank/DDBJ whole genome shotgun (WGS) entry which is preliminary data.</text>
</comment>
<keyword evidence="10" id="KW-0472">Membrane</keyword>
<proteinExistence type="predicted"/>
<feature type="domain" description="TonB-dependent receptor-like beta-barrel" evidence="12">
    <location>
        <begin position="24"/>
        <end position="118"/>
    </location>
</feature>
<evidence type="ECO:0000256" key="2">
    <source>
        <dbReference type="ARBA" id="ARBA00022448"/>
    </source>
</evidence>